<evidence type="ECO:0000256" key="1">
    <source>
        <dbReference type="SAM" id="MobiDB-lite"/>
    </source>
</evidence>
<dbReference type="Proteomes" id="UP000186922">
    <property type="component" value="Unassembled WGS sequence"/>
</dbReference>
<evidence type="ECO:0000313" key="3">
    <source>
        <dbReference type="Proteomes" id="UP000186922"/>
    </source>
</evidence>
<accession>A0A1D1UQD4</accession>
<organism evidence="2 3">
    <name type="scientific">Ramazzottius varieornatus</name>
    <name type="common">Water bear</name>
    <name type="synonym">Tardigrade</name>
    <dbReference type="NCBI Taxonomy" id="947166"/>
    <lineage>
        <taxon>Eukaryota</taxon>
        <taxon>Metazoa</taxon>
        <taxon>Ecdysozoa</taxon>
        <taxon>Tardigrada</taxon>
        <taxon>Eutardigrada</taxon>
        <taxon>Parachela</taxon>
        <taxon>Hypsibioidea</taxon>
        <taxon>Ramazzottiidae</taxon>
        <taxon>Ramazzottius</taxon>
    </lineage>
</organism>
<dbReference type="EMBL" id="BDGG01000001">
    <property type="protein sequence ID" value="GAU89872.1"/>
    <property type="molecule type" value="Genomic_DNA"/>
</dbReference>
<comment type="caution">
    <text evidence="2">The sequence shown here is derived from an EMBL/GenBank/DDBJ whole genome shotgun (WGS) entry which is preliminary data.</text>
</comment>
<evidence type="ECO:0000313" key="2">
    <source>
        <dbReference type="EMBL" id="GAU89872.1"/>
    </source>
</evidence>
<dbReference type="InterPro" id="IPR036691">
    <property type="entry name" value="Endo/exonu/phosph_ase_sf"/>
</dbReference>
<dbReference type="OrthoDB" id="426210at2759"/>
<dbReference type="PANTHER" id="PTHR33395">
    <property type="entry name" value="TRANSCRIPTASE, PUTATIVE-RELATED-RELATED"/>
    <property type="match status" value="1"/>
</dbReference>
<feature type="compositionally biased region" description="Basic and acidic residues" evidence="1">
    <location>
        <begin position="146"/>
        <end position="157"/>
    </location>
</feature>
<evidence type="ECO:0008006" key="4">
    <source>
        <dbReference type="Google" id="ProtNLM"/>
    </source>
</evidence>
<gene>
    <name evidence="2" type="primary">RvY_02371-1</name>
    <name evidence="2" type="synonym">RvY_02371.1</name>
    <name evidence="2" type="ORF">RvY_02371</name>
</gene>
<sequence>MGGVCSVHHGQNQVDRAIVQDCLGRPYLIAYNEIQMLLDAVDNSRITSKFDDDSDGERETEEEEYPIATNDDVMRDFTWAISLFYNSSSTPLAEEEPQPVVPRFLAADIYSTPSININQESSEYLPSEEESEPVHRPHMPKNSKTRTTEQERGDQEVNARKEGGYLVETWADQSTPDCMIADLNQYVLFHKDREGCQKEKGGGVAIAVKKDLQALRTTSLEVDGLEVMWIKLICLRLNVLIGVIYAPSYDIDVFTKLRSSIEHIPPFLRRNLIIVGDFNCPKIQWEGDSNEKSERYRDPISLKKEFKLWQKDKFVAAAKSAFQLMSVEAQCLHRPSLSKRAIDSLRRCGSAYKQWKRTKDQVDFLRWKELEASNRRIIQSEKHRRLHNIATLSRRNPRAVWKHIKKNTSNAPISPIPVPGEEEIVHPQEKAEFISKGFAHFCIACSQHCPPPANSRDEPICIQSPKARHCPPLRITTPLILEQPRRLDSPKHPAASSSPIAYSRSLGLSSKQYPTAWKQANVVPVPKKGCSREEVDAVFLDCSKAFDQLPHSTIVASLSSQGVEGELKDLLSENAEQLMKIVQPSPNLRTRSHDKAMMLSPVSMAPSSRALLESTVGSFAYIAEALLKDPLFCPSFVDLNNLFQKPCR</sequence>
<protein>
    <recommendedName>
        <fullName evidence="4">Endonuclease/exonuclease/phosphatase domain-containing protein</fullName>
    </recommendedName>
</protein>
<dbReference type="GO" id="GO:0007508">
    <property type="term" value="P:larval heart development"/>
    <property type="evidence" value="ECO:0007669"/>
    <property type="project" value="TreeGrafter"/>
</dbReference>
<keyword evidence="3" id="KW-1185">Reference proteome</keyword>
<proteinExistence type="predicted"/>
<dbReference type="AlphaFoldDB" id="A0A1D1UQD4"/>
<feature type="region of interest" description="Disordered" evidence="1">
    <location>
        <begin position="117"/>
        <end position="157"/>
    </location>
</feature>
<dbReference type="Gene3D" id="3.60.10.10">
    <property type="entry name" value="Endonuclease/exonuclease/phosphatase"/>
    <property type="match status" value="1"/>
</dbReference>
<name>A0A1D1UQD4_RAMVA</name>
<dbReference type="SUPFAM" id="SSF56219">
    <property type="entry name" value="DNase I-like"/>
    <property type="match status" value="1"/>
</dbReference>
<dbReference type="PANTHER" id="PTHR33395:SF22">
    <property type="entry name" value="REVERSE TRANSCRIPTASE DOMAIN-CONTAINING PROTEIN"/>
    <property type="match status" value="1"/>
</dbReference>
<dbReference type="GO" id="GO:0061343">
    <property type="term" value="P:cell adhesion involved in heart morphogenesis"/>
    <property type="evidence" value="ECO:0007669"/>
    <property type="project" value="TreeGrafter"/>
</dbReference>
<reference evidence="2 3" key="1">
    <citation type="journal article" date="2016" name="Nat. Commun.">
        <title>Extremotolerant tardigrade genome and improved radiotolerance of human cultured cells by tardigrade-unique protein.</title>
        <authorList>
            <person name="Hashimoto T."/>
            <person name="Horikawa D.D."/>
            <person name="Saito Y."/>
            <person name="Kuwahara H."/>
            <person name="Kozuka-Hata H."/>
            <person name="Shin-I T."/>
            <person name="Minakuchi Y."/>
            <person name="Ohishi K."/>
            <person name="Motoyama A."/>
            <person name="Aizu T."/>
            <person name="Enomoto A."/>
            <person name="Kondo K."/>
            <person name="Tanaka S."/>
            <person name="Hara Y."/>
            <person name="Koshikawa S."/>
            <person name="Sagara H."/>
            <person name="Miura T."/>
            <person name="Yokobori S."/>
            <person name="Miyagawa K."/>
            <person name="Suzuki Y."/>
            <person name="Kubo T."/>
            <person name="Oyama M."/>
            <person name="Kohara Y."/>
            <person name="Fujiyama A."/>
            <person name="Arakawa K."/>
            <person name="Katayama T."/>
            <person name="Toyoda A."/>
            <person name="Kunieda T."/>
        </authorList>
    </citation>
    <scope>NUCLEOTIDE SEQUENCE [LARGE SCALE GENOMIC DNA]</scope>
    <source>
        <strain evidence="2 3">YOKOZUNA-1</strain>
    </source>
</reference>
<dbReference type="GO" id="GO:0031012">
    <property type="term" value="C:extracellular matrix"/>
    <property type="evidence" value="ECO:0007669"/>
    <property type="project" value="TreeGrafter"/>
</dbReference>